<dbReference type="RefSeq" id="WP_211949608.1">
    <property type="nucleotide sequence ID" value="NZ_CAJPUY010000019.1"/>
</dbReference>
<name>A0A916IZ52_9BURK</name>
<keyword evidence="2" id="KW-1185">Reference proteome</keyword>
<protein>
    <recommendedName>
        <fullName evidence="3">PHA-granule associated protein 4</fullName>
    </recommendedName>
</protein>
<comment type="caution">
    <text evidence="1">The sequence shown here is derived from an EMBL/GenBank/DDBJ whole genome shotgun (WGS) entry which is preliminary data.</text>
</comment>
<proteinExistence type="predicted"/>
<accession>A0A916IZ52</accession>
<evidence type="ECO:0008006" key="3">
    <source>
        <dbReference type="Google" id="ProtNLM"/>
    </source>
</evidence>
<evidence type="ECO:0000313" key="1">
    <source>
        <dbReference type="EMBL" id="CAG2152991.1"/>
    </source>
</evidence>
<dbReference type="EMBL" id="CAJPUY010000019">
    <property type="protein sequence ID" value="CAG2152991.1"/>
    <property type="molecule type" value="Genomic_DNA"/>
</dbReference>
<sequence length="123" mass="13925">MSVYVAHNRACAIERINARTGGTVDLDYETAWEDALELAHLGQQCGVDVQYRTAEHISVESADALIRGLRREKLTFRQRYLYCRFDMTALPEKSLCELEALAIAHGDYVLPGHLQQEATLVWS</sequence>
<reference evidence="1" key="1">
    <citation type="submission" date="2021-03" db="EMBL/GenBank/DDBJ databases">
        <authorList>
            <person name="Peeters C."/>
        </authorList>
    </citation>
    <scope>NUCLEOTIDE SEQUENCE</scope>
    <source>
        <strain evidence="1">LMG 31506</strain>
    </source>
</reference>
<dbReference type="AlphaFoldDB" id="A0A916IZ52"/>
<dbReference type="Proteomes" id="UP000672934">
    <property type="component" value="Unassembled WGS sequence"/>
</dbReference>
<gene>
    <name evidence="1" type="ORF">LMG31506_04718</name>
</gene>
<organism evidence="1 2">
    <name type="scientific">Cupriavidus yeoncheonensis</name>
    <dbReference type="NCBI Taxonomy" id="1462994"/>
    <lineage>
        <taxon>Bacteria</taxon>
        <taxon>Pseudomonadati</taxon>
        <taxon>Pseudomonadota</taxon>
        <taxon>Betaproteobacteria</taxon>
        <taxon>Burkholderiales</taxon>
        <taxon>Burkholderiaceae</taxon>
        <taxon>Cupriavidus</taxon>
    </lineage>
</organism>
<evidence type="ECO:0000313" key="2">
    <source>
        <dbReference type="Proteomes" id="UP000672934"/>
    </source>
</evidence>